<dbReference type="SUPFAM" id="SSF53474">
    <property type="entry name" value="alpha/beta-Hydrolases"/>
    <property type="match status" value="1"/>
</dbReference>
<dbReference type="RefSeq" id="WP_249697500.1">
    <property type="nucleotide sequence ID" value="NZ_JAMFLX010000002.1"/>
</dbReference>
<reference evidence="4 5" key="1">
    <citation type="submission" date="2022-05" db="EMBL/GenBank/DDBJ databases">
        <authorList>
            <person name="Park J.-S."/>
        </authorList>
    </citation>
    <scope>NUCLEOTIDE SEQUENCE [LARGE SCALE GENOMIC DNA]</scope>
    <source>
        <strain evidence="4 5">2012CJ34-2</strain>
    </source>
</reference>
<comment type="similarity">
    <text evidence="1">Belongs to the AB hydrolase superfamily.</text>
</comment>
<dbReference type="InterPro" id="IPR029058">
    <property type="entry name" value="AB_hydrolase_fold"/>
</dbReference>
<dbReference type="InterPro" id="IPR000073">
    <property type="entry name" value="AB_hydrolase_1"/>
</dbReference>
<evidence type="ECO:0000313" key="5">
    <source>
        <dbReference type="Proteomes" id="UP001203338"/>
    </source>
</evidence>
<keyword evidence="2 4" id="KW-0378">Hydrolase</keyword>
<sequence length="291" mass="31667">MSEDQGTQPQSMTIKAAEQAFAALSWGEEGAPVVLALHGWLDNAASFNILAPMLKGYRIIALDLAGHGLSDHRGQGADYPIWSYVPDVISVMDSLDLEQVHLLGHSMGAIVSSILASACPERVLTLSLIDGLWPVPGEVENVVSQLKRAVEHRARISGRAKNNFPTIDMAVRARRMGFGRISSAAAELIVRRGIKEDNGGWIWRSDSRLLAPAGVRFTLDQARKVVAEIKMPTLLLVASQGILPELVEKNKSRLLHINIVTLDGDHHLHMEEGAEPAAKLIQAHLDKVQSV</sequence>
<name>A0ABT0PB99_9GAMM</name>
<evidence type="ECO:0000256" key="2">
    <source>
        <dbReference type="ARBA" id="ARBA00022801"/>
    </source>
</evidence>
<dbReference type="Proteomes" id="UP001203338">
    <property type="component" value="Unassembled WGS sequence"/>
</dbReference>
<proteinExistence type="inferred from homology"/>
<keyword evidence="5" id="KW-1185">Reference proteome</keyword>
<accession>A0ABT0PB99</accession>
<dbReference type="InterPro" id="IPR050266">
    <property type="entry name" value="AB_hydrolase_sf"/>
</dbReference>
<feature type="domain" description="AB hydrolase-1" evidence="3">
    <location>
        <begin position="32"/>
        <end position="147"/>
    </location>
</feature>
<gene>
    <name evidence="4" type="ORF">M3P05_01675</name>
</gene>
<dbReference type="PANTHER" id="PTHR43798">
    <property type="entry name" value="MONOACYLGLYCEROL LIPASE"/>
    <property type="match status" value="1"/>
</dbReference>
<dbReference type="EMBL" id="JAMFLX010000002">
    <property type="protein sequence ID" value="MCL6268662.1"/>
    <property type="molecule type" value="Genomic_DNA"/>
</dbReference>
<dbReference type="Gene3D" id="3.40.50.1820">
    <property type="entry name" value="alpha/beta hydrolase"/>
    <property type="match status" value="1"/>
</dbReference>
<dbReference type="GO" id="GO:0016787">
    <property type="term" value="F:hydrolase activity"/>
    <property type="evidence" value="ECO:0007669"/>
    <property type="project" value="UniProtKB-KW"/>
</dbReference>
<dbReference type="Pfam" id="PF00561">
    <property type="entry name" value="Abhydrolase_1"/>
    <property type="match status" value="1"/>
</dbReference>
<organism evidence="4 5">
    <name type="scientific">Parendozoicomonas callyspongiae</name>
    <dbReference type="NCBI Taxonomy" id="2942213"/>
    <lineage>
        <taxon>Bacteria</taxon>
        <taxon>Pseudomonadati</taxon>
        <taxon>Pseudomonadota</taxon>
        <taxon>Gammaproteobacteria</taxon>
        <taxon>Oceanospirillales</taxon>
        <taxon>Endozoicomonadaceae</taxon>
        <taxon>Parendozoicomonas</taxon>
    </lineage>
</organism>
<comment type="caution">
    <text evidence="4">The sequence shown here is derived from an EMBL/GenBank/DDBJ whole genome shotgun (WGS) entry which is preliminary data.</text>
</comment>
<evidence type="ECO:0000256" key="1">
    <source>
        <dbReference type="ARBA" id="ARBA00008645"/>
    </source>
</evidence>
<dbReference type="PRINTS" id="PR00111">
    <property type="entry name" value="ABHYDROLASE"/>
</dbReference>
<protein>
    <submittedName>
        <fullName evidence="4">Alpha/beta hydrolase</fullName>
    </submittedName>
</protein>
<dbReference type="PANTHER" id="PTHR43798:SF14">
    <property type="entry name" value="SERINE HYDROLASE-LIKE PROTEIN DDB_G0286239"/>
    <property type="match status" value="1"/>
</dbReference>
<evidence type="ECO:0000313" key="4">
    <source>
        <dbReference type="EMBL" id="MCL6268662.1"/>
    </source>
</evidence>
<evidence type="ECO:0000259" key="3">
    <source>
        <dbReference type="Pfam" id="PF00561"/>
    </source>
</evidence>